<reference evidence="1" key="1">
    <citation type="submission" date="2023-06" db="EMBL/GenBank/DDBJ databases">
        <title>Conoideocrella luteorostrata (Hypocreales: Clavicipitaceae), a potential biocontrol fungus for elongate hemlock scale in United States Christmas tree production areas.</title>
        <authorList>
            <person name="Barrett H."/>
            <person name="Lovett B."/>
            <person name="Macias A.M."/>
            <person name="Stajich J.E."/>
            <person name="Kasson M.T."/>
        </authorList>
    </citation>
    <scope>NUCLEOTIDE SEQUENCE</scope>
    <source>
        <strain evidence="1">ARSEF 14590</strain>
    </source>
</reference>
<accession>A0AAJ0CU57</accession>
<sequence length="159" mass="18243">MEVRQIKTSLAVEVDEDYALSKPLDRISFSSITGSKPGSVDGQCFAAAASRWLEYDFDTLVEQNITSVELLHQSSYADTLSDTMRRIHPEPYELRMTLYLDGTQPRNNHIFYNRLTDDEIKRLTALAKGREYVVRDVMIGPFFQGILQELNHVQFFSSD</sequence>
<gene>
    <name evidence="1" type="ORF">QQS21_004469</name>
</gene>
<evidence type="ECO:0000313" key="1">
    <source>
        <dbReference type="EMBL" id="KAK2601956.1"/>
    </source>
</evidence>
<dbReference type="Proteomes" id="UP001251528">
    <property type="component" value="Unassembled WGS sequence"/>
</dbReference>
<proteinExistence type="predicted"/>
<dbReference type="AlphaFoldDB" id="A0AAJ0CU57"/>
<protein>
    <submittedName>
        <fullName evidence="1">Uncharacterized protein</fullName>
    </submittedName>
</protein>
<name>A0AAJ0CU57_9HYPO</name>
<comment type="caution">
    <text evidence="1">The sequence shown here is derived from an EMBL/GenBank/DDBJ whole genome shotgun (WGS) entry which is preliminary data.</text>
</comment>
<dbReference type="EMBL" id="JASWJB010000066">
    <property type="protein sequence ID" value="KAK2601956.1"/>
    <property type="molecule type" value="Genomic_DNA"/>
</dbReference>
<evidence type="ECO:0000313" key="2">
    <source>
        <dbReference type="Proteomes" id="UP001251528"/>
    </source>
</evidence>
<organism evidence="1 2">
    <name type="scientific">Conoideocrella luteorostrata</name>
    <dbReference type="NCBI Taxonomy" id="1105319"/>
    <lineage>
        <taxon>Eukaryota</taxon>
        <taxon>Fungi</taxon>
        <taxon>Dikarya</taxon>
        <taxon>Ascomycota</taxon>
        <taxon>Pezizomycotina</taxon>
        <taxon>Sordariomycetes</taxon>
        <taxon>Hypocreomycetidae</taxon>
        <taxon>Hypocreales</taxon>
        <taxon>Clavicipitaceae</taxon>
        <taxon>Conoideocrella</taxon>
    </lineage>
</organism>
<keyword evidence="2" id="KW-1185">Reference proteome</keyword>